<evidence type="ECO:0000256" key="3">
    <source>
        <dbReference type="ARBA" id="ARBA00004613"/>
    </source>
</evidence>
<evidence type="ECO:0000256" key="5">
    <source>
        <dbReference type="ARBA" id="ARBA00022729"/>
    </source>
</evidence>
<dbReference type="GO" id="GO:0009279">
    <property type="term" value="C:cell outer membrane"/>
    <property type="evidence" value="ECO:0007669"/>
    <property type="project" value="UniProtKB-SubCell"/>
</dbReference>
<gene>
    <name evidence="9" type="ORF">DW975_10165</name>
    <name evidence="8" type="ORF">DXA03_08505</name>
</gene>
<dbReference type="EMBL" id="QSDV01000013">
    <property type="protein sequence ID" value="RGZ18055.1"/>
    <property type="molecule type" value="Genomic_DNA"/>
</dbReference>
<accession>A0A413M9E5</accession>
<comment type="caution">
    <text evidence="8">The sequence shown here is derived from an EMBL/GenBank/DDBJ whole genome shotgun (WGS) entry which is preliminary data.</text>
</comment>
<evidence type="ECO:0000256" key="7">
    <source>
        <dbReference type="ARBA" id="ARBA00023237"/>
    </source>
</evidence>
<dbReference type="GO" id="GO:0005576">
    <property type="term" value="C:extracellular region"/>
    <property type="evidence" value="ECO:0007669"/>
    <property type="project" value="UniProtKB-SubCell"/>
</dbReference>
<dbReference type="NCBIfam" id="TIGR01376">
    <property type="entry name" value="POMP_repeat"/>
    <property type="match status" value="1"/>
</dbReference>
<name>A0A413M9E5_9FIRM</name>
<keyword evidence="5" id="KW-0732">Signal</keyword>
<evidence type="ECO:0000313" key="8">
    <source>
        <dbReference type="EMBL" id="RGZ18055.1"/>
    </source>
</evidence>
<reference evidence="10 11" key="1">
    <citation type="submission" date="2018-08" db="EMBL/GenBank/DDBJ databases">
        <title>A genome reference for cultivated species of the human gut microbiota.</title>
        <authorList>
            <person name="Zou Y."/>
            <person name="Xue W."/>
            <person name="Luo G."/>
        </authorList>
    </citation>
    <scope>NUCLEOTIDE SEQUENCE [LARGE SCALE GENOMIC DNA]</scope>
    <source>
        <strain evidence="9 10">AM48-7</strain>
        <strain evidence="8 11">AM54-25XD</strain>
    </source>
</reference>
<keyword evidence="7" id="KW-0998">Cell outer membrane</keyword>
<dbReference type="Proteomes" id="UP000283431">
    <property type="component" value="Unassembled WGS sequence"/>
</dbReference>
<evidence type="ECO:0000313" key="9">
    <source>
        <dbReference type="EMBL" id="RGZ74615.1"/>
    </source>
</evidence>
<organism evidence="8 11">
    <name type="scientific">Agathobacter rectalis</name>
    <dbReference type="NCBI Taxonomy" id="39491"/>
    <lineage>
        <taxon>Bacteria</taxon>
        <taxon>Bacillati</taxon>
        <taxon>Bacillota</taxon>
        <taxon>Clostridia</taxon>
        <taxon>Lachnospirales</taxon>
        <taxon>Lachnospiraceae</taxon>
        <taxon>Agathobacter</taxon>
    </lineage>
</organism>
<dbReference type="AlphaFoldDB" id="A0A413M9E5"/>
<proteinExistence type="predicted"/>
<evidence type="ECO:0000256" key="4">
    <source>
        <dbReference type="ARBA" id="ARBA00022525"/>
    </source>
</evidence>
<keyword evidence="4" id="KW-0964">Secreted</keyword>
<evidence type="ECO:0000256" key="2">
    <source>
        <dbReference type="ARBA" id="ARBA00004442"/>
    </source>
</evidence>
<keyword evidence="6" id="KW-0472">Membrane</keyword>
<comment type="subcellular location">
    <subcellularLocation>
        <location evidence="1">Cell envelope</location>
    </subcellularLocation>
    <subcellularLocation>
        <location evidence="2">Cell outer membrane</location>
    </subcellularLocation>
    <subcellularLocation>
        <location evidence="3">Secreted</location>
    </subcellularLocation>
</comment>
<protein>
    <submittedName>
        <fullName evidence="8">Uncharacterized protein</fullName>
    </submittedName>
</protein>
<evidence type="ECO:0000256" key="1">
    <source>
        <dbReference type="ARBA" id="ARBA00004196"/>
    </source>
</evidence>
<evidence type="ECO:0000313" key="11">
    <source>
        <dbReference type="Proteomes" id="UP000285209"/>
    </source>
</evidence>
<dbReference type="Proteomes" id="UP000285209">
    <property type="component" value="Unassembled WGS sequence"/>
</dbReference>
<dbReference type="EMBL" id="QSEN01000018">
    <property type="protein sequence ID" value="RGZ74615.1"/>
    <property type="molecule type" value="Genomic_DNA"/>
</dbReference>
<dbReference type="InterPro" id="IPR003368">
    <property type="entry name" value="POMP_repeat"/>
</dbReference>
<evidence type="ECO:0000256" key="6">
    <source>
        <dbReference type="ARBA" id="ARBA00023136"/>
    </source>
</evidence>
<sequence length="38" mass="4351">MVNRINCIFLYSKNEILNSTTTFGGGIYSRTVKVYSFI</sequence>
<evidence type="ECO:0000313" key="10">
    <source>
        <dbReference type="Proteomes" id="UP000283431"/>
    </source>
</evidence>